<accession>A0ABS8XRY0</accession>
<dbReference type="EMBL" id="JAJTWU010000005">
    <property type="protein sequence ID" value="MCE4555476.1"/>
    <property type="molecule type" value="Genomic_DNA"/>
</dbReference>
<name>A0ABS8XRY0_9BURK</name>
<reference evidence="2 3" key="1">
    <citation type="submission" date="2021-12" db="EMBL/GenBank/DDBJ databases">
        <title>Genome seq of P8.</title>
        <authorList>
            <person name="Seo T."/>
        </authorList>
    </citation>
    <scope>NUCLEOTIDE SEQUENCE [LARGE SCALE GENOMIC DNA]</scope>
    <source>
        <strain evidence="2 3">P8</strain>
    </source>
</reference>
<evidence type="ECO:0000313" key="2">
    <source>
        <dbReference type="EMBL" id="MCE4555476.1"/>
    </source>
</evidence>
<organism evidence="2 3">
    <name type="scientific">Pelomonas cellulosilytica</name>
    <dbReference type="NCBI Taxonomy" id="2906762"/>
    <lineage>
        <taxon>Bacteria</taxon>
        <taxon>Pseudomonadati</taxon>
        <taxon>Pseudomonadota</taxon>
        <taxon>Betaproteobacteria</taxon>
        <taxon>Burkholderiales</taxon>
        <taxon>Sphaerotilaceae</taxon>
        <taxon>Roseateles</taxon>
    </lineage>
</organism>
<proteinExistence type="predicted"/>
<keyword evidence="1" id="KW-1133">Transmembrane helix</keyword>
<feature type="transmembrane region" description="Helical" evidence="1">
    <location>
        <begin position="12"/>
        <end position="31"/>
    </location>
</feature>
<evidence type="ECO:0000256" key="1">
    <source>
        <dbReference type="SAM" id="Phobius"/>
    </source>
</evidence>
<dbReference type="RefSeq" id="WP_233372491.1">
    <property type="nucleotide sequence ID" value="NZ_JAJTWU010000005.1"/>
</dbReference>
<comment type="caution">
    <text evidence="2">The sequence shown here is derived from an EMBL/GenBank/DDBJ whole genome shotgun (WGS) entry which is preliminary data.</text>
</comment>
<gene>
    <name evidence="2" type="ORF">LXT13_13790</name>
</gene>
<sequence>MNNSSSPLEHLAAFAITFACGMVTAVAMGAYGRFISRKARADLQKPAEREA</sequence>
<dbReference type="Proteomes" id="UP001200741">
    <property type="component" value="Unassembled WGS sequence"/>
</dbReference>
<keyword evidence="1" id="KW-0472">Membrane</keyword>
<keyword evidence="3" id="KW-1185">Reference proteome</keyword>
<evidence type="ECO:0000313" key="3">
    <source>
        <dbReference type="Proteomes" id="UP001200741"/>
    </source>
</evidence>
<protein>
    <submittedName>
        <fullName evidence="2">Uncharacterized protein</fullName>
    </submittedName>
</protein>
<keyword evidence="1" id="KW-0812">Transmembrane</keyword>